<gene>
    <name evidence="1" type="ORF">Amon02_000178100</name>
</gene>
<proteinExistence type="predicted"/>
<organism evidence="1 2">
    <name type="scientific">Ambrosiozyma monospora</name>
    <name type="common">Yeast</name>
    <name type="synonym">Endomycopsis monosporus</name>
    <dbReference type="NCBI Taxonomy" id="43982"/>
    <lineage>
        <taxon>Eukaryota</taxon>
        <taxon>Fungi</taxon>
        <taxon>Dikarya</taxon>
        <taxon>Ascomycota</taxon>
        <taxon>Saccharomycotina</taxon>
        <taxon>Pichiomycetes</taxon>
        <taxon>Pichiales</taxon>
        <taxon>Pichiaceae</taxon>
        <taxon>Ambrosiozyma</taxon>
    </lineage>
</organism>
<protein>
    <submittedName>
        <fullName evidence="1">Unnamed protein product</fullName>
    </submittedName>
</protein>
<accession>A0ACB5SW57</accession>
<comment type="caution">
    <text evidence="1">The sequence shown here is derived from an EMBL/GenBank/DDBJ whole genome shotgun (WGS) entry which is preliminary data.</text>
</comment>
<dbReference type="EMBL" id="BSXS01000941">
    <property type="protein sequence ID" value="GME74488.1"/>
    <property type="molecule type" value="Genomic_DNA"/>
</dbReference>
<sequence length="287" mass="30792">MDFLNLDGQSGTPSPMASTNNNINSGNSPLSSAPDNNFDFTSFLNTGETNTASANIQFINSQTNTDNVSVKQENDIRASLSRALNSNVGKQVNSTSISEVGDDNSKSPASISSPPTTSGSASAPRPIIRNSLRPNSVSVSGTTPRLSTSMSRKSSLVAASPATSVTGPGGQPVDRKRRDNMNEKIQELLELIPKSFFEDSKDKSSGTKDGKPNKGQILSKSVDYINWLQAQIDERNRKEVELSIKLRNLEISNNVPVSKRMNLLHTSAEIGLARIGVGPLAEQQDQM</sequence>
<reference evidence="1" key="1">
    <citation type="submission" date="2023-04" db="EMBL/GenBank/DDBJ databases">
        <title>Ambrosiozyma monospora NBRC 10751.</title>
        <authorList>
            <person name="Ichikawa N."/>
            <person name="Sato H."/>
            <person name="Tonouchi N."/>
        </authorList>
    </citation>
    <scope>NUCLEOTIDE SEQUENCE</scope>
    <source>
        <strain evidence="1">NBRC 10751</strain>
    </source>
</reference>
<evidence type="ECO:0000313" key="1">
    <source>
        <dbReference type="EMBL" id="GME74488.1"/>
    </source>
</evidence>
<keyword evidence="2" id="KW-1185">Reference proteome</keyword>
<evidence type="ECO:0000313" key="2">
    <source>
        <dbReference type="Proteomes" id="UP001165064"/>
    </source>
</evidence>
<dbReference type="Proteomes" id="UP001165064">
    <property type="component" value="Unassembled WGS sequence"/>
</dbReference>
<name>A0ACB5SW57_AMBMO</name>